<organism evidence="2 3">
    <name type="scientific">Streptomyces formicae</name>
    <dbReference type="NCBI Taxonomy" id="1616117"/>
    <lineage>
        <taxon>Bacteria</taxon>
        <taxon>Bacillati</taxon>
        <taxon>Actinomycetota</taxon>
        <taxon>Actinomycetes</taxon>
        <taxon>Kitasatosporales</taxon>
        <taxon>Streptomycetaceae</taxon>
        <taxon>Streptomyces</taxon>
    </lineage>
</organism>
<keyword evidence="2" id="KW-0687">Ribonucleoprotein</keyword>
<evidence type="ECO:0000313" key="2">
    <source>
        <dbReference type="EMBL" id="UNM12481.1"/>
    </source>
</evidence>
<dbReference type="RefSeq" id="WP_242331088.1">
    <property type="nucleotide sequence ID" value="NZ_CP071872.1"/>
</dbReference>
<dbReference type="InterPro" id="IPR014719">
    <property type="entry name" value="Ribosomal_bL12_C/ClpS-like"/>
</dbReference>
<dbReference type="Proteomes" id="UP000828924">
    <property type="component" value="Chromosome"/>
</dbReference>
<keyword evidence="3" id="KW-1185">Reference proteome</keyword>
<reference evidence="2 3" key="1">
    <citation type="submission" date="2021-03" db="EMBL/GenBank/DDBJ databases">
        <title>Complete genome of Streptomyces formicae strain 1H-GS9 (DSM 100524).</title>
        <authorList>
            <person name="Atanasov K.E."/>
            <person name="Altabella T."/>
            <person name="Ferrer A."/>
        </authorList>
    </citation>
    <scope>NUCLEOTIDE SEQUENCE [LARGE SCALE GENOMIC DNA]</scope>
    <source>
        <strain evidence="2 3">1H-GS9</strain>
    </source>
</reference>
<dbReference type="GO" id="GO:0005840">
    <property type="term" value="C:ribosome"/>
    <property type="evidence" value="ECO:0007669"/>
    <property type="project" value="UniProtKB-KW"/>
</dbReference>
<dbReference type="Pfam" id="PF00542">
    <property type="entry name" value="Ribosomal_L12"/>
    <property type="match status" value="1"/>
</dbReference>
<feature type="domain" description="Large ribosomal subunit protein bL12 C-terminal" evidence="1">
    <location>
        <begin position="62"/>
        <end position="90"/>
    </location>
</feature>
<protein>
    <submittedName>
        <fullName evidence="2">Ribosomal protein L7/L12</fullName>
    </submittedName>
</protein>
<evidence type="ECO:0000313" key="3">
    <source>
        <dbReference type="Proteomes" id="UP000828924"/>
    </source>
</evidence>
<keyword evidence="2" id="KW-0689">Ribosomal protein</keyword>
<sequence length="94" mass="10504">MYIAALILVVGLALLSGSVDRKLSRVDRRIARLERKIDRVLDHLGIQETDPRLERVAALVRDGRKIEAIKVYREITDAGLKEAKDAVERIEAGG</sequence>
<accession>A0ABY3WIR6</accession>
<dbReference type="InterPro" id="IPR013823">
    <property type="entry name" value="Ribosomal_bL12_C"/>
</dbReference>
<dbReference type="SUPFAM" id="SSF54736">
    <property type="entry name" value="ClpS-like"/>
    <property type="match status" value="1"/>
</dbReference>
<gene>
    <name evidence="2" type="ORF">J4032_13880</name>
</gene>
<name>A0ABY3WIR6_9ACTN</name>
<evidence type="ECO:0000259" key="1">
    <source>
        <dbReference type="Pfam" id="PF00542"/>
    </source>
</evidence>
<dbReference type="Gene3D" id="3.30.1390.10">
    <property type="match status" value="1"/>
</dbReference>
<proteinExistence type="predicted"/>
<dbReference type="EMBL" id="CP071872">
    <property type="protein sequence ID" value="UNM12481.1"/>
    <property type="molecule type" value="Genomic_DNA"/>
</dbReference>